<dbReference type="EMBL" id="JAVDXU010000003">
    <property type="protein sequence ID" value="MDR7271868.1"/>
    <property type="molecule type" value="Genomic_DNA"/>
</dbReference>
<dbReference type="InterPro" id="IPR012902">
    <property type="entry name" value="N_methyl_site"/>
</dbReference>
<protein>
    <submittedName>
        <fullName evidence="2">Prepilin-type N-terminal cleavage/methylation domain-containing protein</fullName>
    </submittedName>
</protein>
<feature type="transmembrane region" description="Helical" evidence="1">
    <location>
        <begin position="12"/>
        <end position="34"/>
    </location>
</feature>
<organism evidence="2 3">
    <name type="scientific">Roseateles saccharophilus</name>
    <name type="common">Pseudomonas saccharophila</name>
    <dbReference type="NCBI Taxonomy" id="304"/>
    <lineage>
        <taxon>Bacteria</taxon>
        <taxon>Pseudomonadati</taxon>
        <taxon>Pseudomonadota</taxon>
        <taxon>Betaproteobacteria</taxon>
        <taxon>Burkholderiales</taxon>
        <taxon>Sphaerotilaceae</taxon>
        <taxon>Roseateles</taxon>
    </lineage>
</organism>
<keyword evidence="1" id="KW-0472">Membrane</keyword>
<evidence type="ECO:0000256" key="1">
    <source>
        <dbReference type="SAM" id="Phobius"/>
    </source>
</evidence>
<name>A0ABU1YSP5_ROSSA</name>
<comment type="caution">
    <text evidence="2">The sequence shown here is derived from an EMBL/GenBank/DDBJ whole genome shotgun (WGS) entry which is preliminary data.</text>
</comment>
<dbReference type="NCBIfam" id="TIGR02532">
    <property type="entry name" value="IV_pilin_GFxxxE"/>
    <property type="match status" value="1"/>
</dbReference>
<reference evidence="2 3" key="1">
    <citation type="submission" date="2023-07" db="EMBL/GenBank/DDBJ databases">
        <title>Sorghum-associated microbial communities from plants grown in Nebraska, USA.</title>
        <authorList>
            <person name="Schachtman D."/>
        </authorList>
    </citation>
    <scope>NUCLEOTIDE SEQUENCE [LARGE SCALE GENOMIC DNA]</scope>
    <source>
        <strain evidence="2 3">BE314</strain>
    </source>
</reference>
<sequence length="231" mass="25629">MKPPRASRRASRGFTLVEMIVTLALMAMIATVLWQAMSQISRVERLLQRSGVDGQLDLVRREWLRSLVQTALVEQIGAPRQFVGDAQQLRLASSETLALPGAATGQIVQLQFIADATTRRQRLLIVDAKAAATIAIEEVRPVELMSWTGREGRFRYLDGAGVWQDQWPIAQSAPASSGDPDLDFRRDLQASLPRLPRAVWIDLGPELGGPLVAEISTTMPGRPRLAQWERQ</sequence>
<dbReference type="PROSITE" id="PS00409">
    <property type="entry name" value="PROKAR_NTER_METHYL"/>
    <property type="match status" value="1"/>
</dbReference>
<dbReference type="Pfam" id="PF07963">
    <property type="entry name" value="N_methyl"/>
    <property type="match status" value="1"/>
</dbReference>
<keyword evidence="1" id="KW-1133">Transmembrane helix</keyword>
<accession>A0ABU1YSP5</accession>
<gene>
    <name evidence="2" type="ORF">J2X20_004536</name>
</gene>
<evidence type="ECO:0000313" key="3">
    <source>
        <dbReference type="Proteomes" id="UP001180453"/>
    </source>
</evidence>
<dbReference type="Proteomes" id="UP001180453">
    <property type="component" value="Unassembled WGS sequence"/>
</dbReference>
<proteinExistence type="predicted"/>
<evidence type="ECO:0000313" key="2">
    <source>
        <dbReference type="EMBL" id="MDR7271868.1"/>
    </source>
</evidence>
<keyword evidence="1" id="KW-0812">Transmembrane</keyword>
<keyword evidence="3" id="KW-1185">Reference proteome</keyword>
<dbReference type="RefSeq" id="WP_310269855.1">
    <property type="nucleotide sequence ID" value="NZ_JAVDXU010000003.1"/>
</dbReference>